<evidence type="ECO:0000313" key="1">
    <source>
        <dbReference type="EMBL" id="PJE79548.1"/>
    </source>
</evidence>
<dbReference type="EMBL" id="NSIT01000062">
    <property type="protein sequence ID" value="PJE79548.1"/>
    <property type="molecule type" value="Genomic_DNA"/>
</dbReference>
<sequence>MPKATFSVMLSSQQVLEYYKGTKNRVQVTTEQGFSMSIPYDILLQYVTREGIFGKFEITYSDDGTLGELKKLE</sequence>
<dbReference type="InterPro" id="IPR021363">
    <property type="entry name" value="DUF2835"/>
</dbReference>
<accession>A0A2H9T8T3</accession>
<gene>
    <name evidence="1" type="ORF">CI610_01489</name>
</gene>
<protein>
    <recommendedName>
        <fullName evidence="2">DUF2835 domain-containing protein</fullName>
    </recommendedName>
</protein>
<dbReference type="AlphaFoldDB" id="A0A2H9T8T3"/>
<organism evidence="1">
    <name type="scientific">invertebrate metagenome</name>
    <dbReference type="NCBI Taxonomy" id="1711999"/>
    <lineage>
        <taxon>unclassified sequences</taxon>
        <taxon>metagenomes</taxon>
        <taxon>organismal metagenomes</taxon>
    </lineage>
</organism>
<comment type="caution">
    <text evidence="1">The sequence shown here is derived from an EMBL/GenBank/DDBJ whole genome shotgun (WGS) entry which is preliminary data.</text>
</comment>
<dbReference type="Pfam" id="PF11197">
    <property type="entry name" value="DUF2835"/>
    <property type="match status" value="1"/>
</dbReference>
<proteinExistence type="predicted"/>
<evidence type="ECO:0008006" key="2">
    <source>
        <dbReference type="Google" id="ProtNLM"/>
    </source>
</evidence>
<name>A0A2H9T8T3_9ZZZZ</name>
<reference evidence="1" key="1">
    <citation type="journal article" date="2017" name="Appl. Environ. Microbiol.">
        <title>Molecular characterization of an Endozoicomonas-like organism causing infection in king scallop Pecten maximus L.</title>
        <authorList>
            <person name="Cano I."/>
            <person name="van Aerle R."/>
            <person name="Ross S."/>
            <person name="Verner-Jeffreys D.W."/>
            <person name="Paley R.K."/>
            <person name="Rimmer G."/>
            <person name="Ryder D."/>
            <person name="Hooper P."/>
            <person name="Stone D."/>
            <person name="Feist S.W."/>
        </authorList>
    </citation>
    <scope>NUCLEOTIDE SEQUENCE</scope>
</reference>